<dbReference type="PANTHER" id="PTHR30511:SF0">
    <property type="entry name" value="ALANINE RACEMASE, CATABOLIC-RELATED"/>
    <property type="match status" value="1"/>
</dbReference>
<dbReference type="InterPro" id="IPR029066">
    <property type="entry name" value="PLP-binding_barrel"/>
</dbReference>
<feature type="domain" description="Alanine racemase C-terminal" evidence="7">
    <location>
        <begin position="254"/>
        <end position="382"/>
    </location>
</feature>
<reference evidence="8 9" key="1">
    <citation type="submission" date="2017-04" db="EMBL/GenBank/DDBJ databases">
        <title>Compelte genome sequence of WV33.</title>
        <authorList>
            <person name="Lee P.C."/>
        </authorList>
    </citation>
    <scope>NUCLEOTIDE SEQUENCE [LARGE SCALE GENOMIC DNA]</scope>
    <source>
        <strain evidence="8 9">WV33</strain>
    </source>
</reference>
<dbReference type="EC" id="5.1.1.1" evidence="4"/>
<evidence type="ECO:0000256" key="6">
    <source>
        <dbReference type="PIRSR" id="PIRSR600821-52"/>
    </source>
</evidence>
<dbReference type="InterPro" id="IPR000821">
    <property type="entry name" value="Ala_racemase"/>
</dbReference>
<dbReference type="Gene3D" id="3.20.20.10">
    <property type="entry name" value="Alanine racemase"/>
    <property type="match status" value="1"/>
</dbReference>
<comment type="catalytic activity">
    <reaction evidence="4">
        <text>L-alanine = D-alanine</text>
        <dbReference type="Rhea" id="RHEA:20249"/>
        <dbReference type="ChEBI" id="CHEBI:57416"/>
        <dbReference type="ChEBI" id="CHEBI:57972"/>
        <dbReference type="EC" id="5.1.1.1"/>
    </reaction>
</comment>
<dbReference type="EMBL" id="CP020918">
    <property type="protein sequence ID" value="AWG22346.1"/>
    <property type="molecule type" value="Genomic_DNA"/>
</dbReference>
<evidence type="ECO:0000256" key="2">
    <source>
        <dbReference type="ARBA" id="ARBA00022898"/>
    </source>
</evidence>
<name>A0A2S1LFM5_9FLAO</name>
<evidence type="ECO:0000256" key="3">
    <source>
        <dbReference type="ARBA" id="ARBA00023235"/>
    </source>
</evidence>
<feature type="active site" description="Proton acceptor; specific for L-alanine" evidence="4">
    <location>
        <position position="275"/>
    </location>
</feature>
<dbReference type="SUPFAM" id="SSF51419">
    <property type="entry name" value="PLP-binding barrel"/>
    <property type="match status" value="1"/>
</dbReference>
<organism evidence="8 9">
    <name type="scientific">Flavobacterium faecale</name>
    <dbReference type="NCBI Taxonomy" id="1355330"/>
    <lineage>
        <taxon>Bacteria</taxon>
        <taxon>Pseudomonadati</taxon>
        <taxon>Bacteroidota</taxon>
        <taxon>Flavobacteriia</taxon>
        <taxon>Flavobacteriales</taxon>
        <taxon>Flavobacteriaceae</taxon>
        <taxon>Flavobacterium</taxon>
    </lineage>
</organism>
<feature type="active site" description="Proton acceptor; specific for D-alanine" evidence="4">
    <location>
        <position position="36"/>
    </location>
</feature>
<dbReference type="PANTHER" id="PTHR30511">
    <property type="entry name" value="ALANINE RACEMASE"/>
    <property type="match status" value="1"/>
</dbReference>
<dbReference type="RefSeq" id="WP_108741274.1">
    <property type="nucleotide sequence ID" value="NZ_CP020918.1"/>
</dbReference>
<keyword evidence="2 4" id="KW-0663">Pyridoxal phosphate</keyword>
<feature type="binding site" evidence="4 6">
    <location>
        <position position="135"/>
    </location>
    <ligand>
        <name>substrate</name>
    </ligand>
</feature>
<evidence type="ECO:0000313" key="9">
    <source>
        <dbReference type="Proteomes" id="UP000244527"/>
    </source>
</evidence>
<evidence type="ECO:0000259" key="7">
    <source>
        <dbReference type="SMART" id="SM01005"/>
    </source>
</evidence>
<feature type="modified residue" description="N6-(pyridoxal phosphate)lysine" evidence="4 5">
    <location>
        <position position="36"/>
    </location>
</feature>
<keyword evidence="3 4" id="KW-0413">Isomerase</keyword>
<dbReference type="CDD" id="cd00430">
    <property type="entry name" value="PLPDE_III_AR"/>
    <property type="match status" value="1"/>
</dbReference>
<dbReference type="InterPro" id="IPR011079">
    <property type="entry name" value="Ala_racemase_C"/>
</dbReference>
<dbReference type="InterPro" id="IPR001608">
    <property type="entry name" value="Ala_racemase_N"/>
</dbReference>
<dbReference type="SMART" id="SM01005">
    <property type="entry name" value="Ala_racemase_C"/>
    <property type="match status" value="1"/>
</dbReference>
<feature type="binding site" evidence="4 6">
    <location>
        <position position="323"/>
    </location>
    <ligand>
        <name>substrate</name>
    </ligand>
</feature>
<dbReference type="Gene3D" id="2.40.37.10">
    <property type="entry name" value="Lyase, Ornithine Decarboxylase, Chain A, domain 1"/>
    <property type="match status" value="1"/>
</dbReference>
<evidence type="ECO:0000256" key="5">
    <source>
        <dbReference type="PIRSR" id="PIRSR600821-50"/>
    </source>
</evidence>
<evidence type="ECO:0000256" key="4">
    <source>
        <dbReference type="HAMAP-Rule" id="MF_01201"/>
    </source>
</evidence>
<dbReference type="GO" id="GO:0030632">
    <property type="term" value="P:D-alanine biosynthetic process"/>
    <property type="evidence" value="ECO:0007669"/>
    <property type="project" value="UniProtKB-UniRule"/>
</dbReference>
<accession>A0A2S1LFM5</accession>
<dbReference type="GO" id="GO:0005829">
    <property type="term" value="C:cytosol"/>
    <property type="evidence" value="ECO:0007669"/>
    <property type="project" value="TreeGrafter"/>
</dbReference>
<dbReference type="KEGG" id="ffa:FFWV33_12845"/>
<comment type="cofactor">
    <cofactor evidence="1 4 5">
        <name>pyridoxal 5'-phosphate</name>
        <dbReference type="ChEBI" id="CHEBI:597326"/>
    </cofactor>
</comment>
<comment type="function">
    <text evidence="4">Catalyzes the interconversion of L-alanine and D-alanine. May also act on other amino acids.</text>
</comment>
<sequence length="383" mass="42986">MHTNSTIELSREALKNNIAFLRKTFDKKTILSSVVKGNAYGHGLSEFVQMANDCGITHFSVFDVEEAKIVYNTLQDKVTVMVLGLVSDEDMEWVVNHNIEFFVFDKNRLNKAIKVAKSSNIKAKIHIEIETGMNRTGFDKKELPSVVSILKKEGGHLVLKGLCTHYAGAESIANYYRIDKQIKRFDEAYQYMCANDLKPEIKHSACSAASMMFPETRMDLVRIGIMQFGLWPSPEVFVNYLNSKKSKIDPLQRVISWKSKIMNIKTVQAGEFIGYGTSFLAERKMIIAVVPIGYSHGYSRSLSNQGRVIINGTRCVVVGSVNMNMMTVDITDVGPVKKEDEVILIGKQGDTAVSVASFSDLSNQLNYELLTRISKTIPRKTKQ</sequence>
<dbReference type="PRINTS" id="PR00992">
    <property type="entry name" value="ALARACEMASE"/>
</dbReference>
<dbReference type="SUPFAM" id="SSF50621">
    <property type="entry name" value="Alanine racemase C-terminal domain-like"/>
    <property type="match status" value="1"/>
</dbReference>
<dbReference type="NCBIfam" id="TIGR00492">
    <property type="entry name" value="alr"/>
    <property type="match status" value="1"/>
</dbReference>
<dbReference type="Pfam" id="PF01168">
    <property type="entry name" value="Ala_racemase_N"/>
    <property type="match status" value="1"/>
</dbReference>
<keyword evidence="9" id="KW-1185">Reference proteome</keyword>
<evidence type="ECO:0000256" key="1">
    <source>
        <dbReference type="ARBA" id="ARBA00001933"/>
    </source>
</evidence>
<dbReference type="AlphaFoldDB" id="A0A2S1LFM5"/>
<evidence type="ECO:0000313" key="8">
    <source>
        <dbReference type="EMBL" id="AWG22346.1"/>
    </source>
</evidence>
<protein>
    <recommendedName>
        <fullName evidence="4">Alanine racemase</fullName>
        <ecNumber evidence="4">5.1.1.1</ecNumber>
    </recommendedName>
</protein>
<dbReference type="PROSITE" id="PS00395">
    <property type="entry name" value="ALANINE_RACEMASE"/>
    <property type="match status" value="1"/>
</dbReference>
<dbReference type="Proteomes" id="UP000244527">
    <property type="component" value="Chromosome"/>
</dbReference>
<gene>
    <name evidence="8" type="ORF">FFWV33_12845</name>
</gene>
<comment type="similarity">
    <text evidence="4">Belongs to the alanine racemase family.</text>
</comment>
<dbReference type="GO" id="GO:0030170">
    <property type="term" value="F:pyridoxal phosphate binding"/>
    <property type="evidence" value="ECO:0007669"/>
    <property type="project" value="UniProtKB-UniRule"/>
</dbReference>
<dbReference type="InterPro" id="IPR020622">
    <property type="entry name" value="Ala_racemase_pyridoxalP-BS"/>
</dbReference>
<proteinExistence type="inferred from homology"/>
<comment type="pathway">
    <text evidence="4">Amino-acid biosynthesis; D-alanine biosynthesis; D-alanine from L-alanine: step 1/1.</text>
</comment>
<dbReference type="OrthoDB" id="9801978at2"/>
<dbReference type="HAMAP" id="MF_01201">
    <property type="entry name" value="Ala_racemase"/>
    <property type="match status" value="1"/>
</dbReference>
<dbReference type="InterPro" id="IPR009006">
    <property type="entry name" value="Ala_racemase/Decarboxylase_C"/>
</dbReference>
<dbReference type="GO" id="GO:0008784">
    <property type="term" value="F:alanine racemase activity"/>
    <property type="evidence" value="ECO:0007669"/>
    <property type="project" value="UniProtKB-UniRule"/>
</dbReference>
<dbReference type="Pfam" id="PF00842">
    <property type="entry name" value="Ala_racemase_C"/>
    <property type="match status" value="1"/>
</dbReference>
<dbReference type="UniPathway" id="UPA00042">
    <property type="reaction ID" value="UER00497"/>
</dbReference>